<dbReference type="InterPro" id="IPR008984">
    <property type="entry name" value="SMAD_FHA_dom_sf"/>
</dbReference>
<protein>
    <recommendedName>
        <fullName evidence="3">Serine/threonine protein kinase</fullName>
    </recommendedName>
</protein>
<dbReference type="RefSeq" id="WP_089207926.1">
    <property type="nucleotide sequence ID" value="NZ_FZOD01000012.1"/>
</dbReference>
<evidence type="ECO:0000313" key="2">
    <source>
        <dbReference type="Proteomes" id="UP000198282"/>
    </source>
</evidence>
<sequence length="242" mass="26337">MQTVLLQAEVPGSGPAVIELSPGREATFGRGTVNAPVDFPLDHPGVSRRAGIIRAVEDYWLLTNLSRDSTLVVENPEGGGEFLKVAPGRVAAPIPFEFARVVLPVADGPCSFLVFASQHSFVDFDTPETQAVGEPTISGFPVDESAKYFLVLVALCEPRLRDCSSSVIPTVPEVLERLRGVPDGVELTRAAVNFHIDYLARTKLRVKPLSGSRKADWQRAALVSIALRFDLVREEHLSRLNP</sequence>
<evidence type="ECO:0008006" key="3">
    <source>
        <dbReference type="Google" id="ProtNLM"/>
    </source>
</evidence>
<organism evidence="1 2">
    <name type="scientific">Streptosporangium subroseum</name>
    <dbReference type="NCBI Taxonomy" id="106412"/>
    <lineage>
        <taxon>Bacteria</taxon>
        <taxon>Bacillati</taxon>
        <taxon>Actinomycetota</taxon>
        <taxon>Actinomycetes</taxon>
        <taxon>Streptosporangiales</taxon>
        <taxon>Streptosporangiaceae</taxon>
        <taxon>Streptosporangium</taxon>
    </lineage>
</organism>
<dbReference type="Proteomes" id="UP000198282">
    <property type="component" value="Unassembled WGS sequence"/>
</dbReference>
<name>A0A239G040_9ACTN</name>
<dbReference type="OrthoDB" id="5142616at2"/>
<evidence type="ECO:0000313" key="1">
    <source>
        <dbReference type="EMBL" id="SNS62078.1"/>
    </source>
</evidence>
<proteinExistence type="predicted"/>
<dbReference type="AlphaFoldDB" id="A0A239G040"/>
<reference evidence="1 2" key="1">
    <citation type="submission" date="2017-06" db="EMBL/GenBank/DDBJ databases">
        <authorList>
            <person name="Kim H.J."/>
            <person name="Triplett B.A."/>
        </authorList>
    </citation>
    <scope>NUCLEOTIDE SEQUENCE [LARGE SCALE GENOMIC DNA]</scope>
    <source>
        <strain evidence="1 2">CGMCC 4.2132</strain>
    </source>
</reference>
<keyword evidence="2" id="KW-1185">Reference proteome</keyword>
<accession>A0A239G040</accession>
<dbReference type="EMBL" id="FZOD01000012">
    <property type="protein sequence ID" value="SNS62078.1"/>
    <property type="molecule type" value="Genomic_DNA"/>
</dbReference>
<dbReference type="SUPFAM" id="SSF49879">
    <property type="entry name" value="SMAD/FHA domain"/>
    <property type="match status" value="1"/>
</dbReference>
<gene>
    <name evidence="1" type="ORF">SAMN05216276_1012155</name>
</gene>